<dbReference type="AlphaFoldDB" id="D5H617"/>
<dbReference type="KEGG" id="srm:SRM_00551"/>
<proteinExistence type="predicted"/>
<reference evidence="2 3" key="1">
    <citation type="journal article" date="2010" name="ISME J.">
        <title>Fine-scale evolution: genomic, phenotypic and ecological differentiation in two coexisting Salinibacter ruber strains.</title>
        <authorList>
            <person name="Pena A."/>
            <person name="Teeling H."/>
            <person name="Huerta-Cepas J."/>
            <person name="Santos F."/>
            <person name="Yarza P."/>
            <person name="Brito-Echeverria J."/>
            <person name="Lucio M."/>
            <person name="Schmitt-Kopplin P."/>
            <person name="Meseguer I."/>
            <person name="Schenowitz C."/>
            <person name="Dossat C."/>
            <person name="Barbe V."/>
            <person name="Dopazo J."/>
            <person name="Rossello-Mora R."/>
            <person name="Schuler M."/>
            <person name="Glockner F.O."/>
            <person name="Amann R."/>
            <person name="Gabaldon T."/>
            <person name="Anton J."/>
        </authorList>
    </citation>
    <scope>NUCLEOTIDE SEQUENCE [LARGE SCALE GENOMIC DNA]</scope>
    <source>
        <strain evidence="2 3">M8</strain>
    </source>
</reference>
<sequence length="147" mass="15891">MPSRAAQARRQMHSGAACADMGAASVPTRISPRVYGRSWSQLAVIAQRQGNTADPNSADEEGLPVCVFGPVKRRLTVSGICEQVEDYFVEWCPDLPAQESCNRRLNRWVSFLPRSLLSDISCTKTQKEGGGAAKSTPITLAKGPRAS</sequence>
<feature type="region of interest" description="Disordered" evidence="1">
    <location>
        <begin position="125"/>
        <end position="147"/>
    </location>
</feature>
<dbReference type="EMBL" id="FP565814">
    <property type="protein sequence ID" value="CBH23472.1"/>
    <property type="molecule type" value="Genomic_DNA"/>
</dbReference>
<dbReference type="HOGENOM" id="CLU_1766724_0_0_10"/>
<accession>D5H617</accession>
<reference evidence="3" key="2">
    <citation type="submission" date="2010-04" db="EMBL/GenBank/DDBJ databases">
        <title>Genome sequence of Salinibacter ruber M8.</title>
        <authorList>
            <consortium name="Genoscope"/>
        </authorList>
    </citation>
    <scope>NUCLEOTIDE SEQUENCE [LARGE SCALE GENOMIC DNA]</scope>
    <source>
        <strain evidence="3">M8</strain>
    </source>
</reference>
<gene>
    <name evidence="2" type="ordered locus">SRM_00551</name>
</gene>
<organism evidence="2 3">
    <name type="scientific">Salinibacter ruber (strain M8)</name>
    <dbReference type="NCBI Taxonomy" id="761659"/>
    <lineage>
        <taxon>Bacteria</taxon>
        <taxon>Pseudomonadati</taxon>
        <taxon>Rhodothermota</taxon>
        <taxon>Rhodothermia</taxon>
        <taxon>Rhodothermales</taxon>
        <taxon>Salinibacteraceae</taxon>
        <taxon>Salinibacter</taxon>
    </lineage>
</organism>
<name>D5H617_SALRM</name>
<dbReference type="Proteomes" id="UP000000933">
    <property type="component" value="Chromosome"/>
</dbReference>
<protein>
    <submittedName>
        <fullName evidence="2">Uncharacterized protein</fullName>
    </submittedName>
</protein>
<evidence type="ECO:0000256" key="1">
    <source>
        <dbReference type="SAM" id="MobiDB-lite"/>
    </source>
</evidence>
<evidence type="ECO:0000313" key="3">
    <source>
        <dbReference type="Proteomes" id="UP000000933"/>
    </source>
</evidence>
<evidence type="ECO:0000313" key="2">
    <source>
        <dbReference type="EMBL" id="CBH23472.1"/>
    </source>
</evidence>